<dbReference type="InterPro" id="IPR003205">
    <property type="entry name" value="Cyt_c_oxidase_su8"/>
</dbReference>
<comment type="similarity">
    <text evidence="3">Belongs to the cytochrome c oxidase VIII family.</text>
</comment>
<sequence length="74" mass="8342">MRRVNGRVFAASTDDLLLSETLSRPLLLLLAPRSDLKVRLIEQVIGLTVIFATFLVPSGWILAHLEDYKHKPSE</sequence>
<evidence type="ECO:0000256" key="3">
    <source>
        <dbReference type="ARBA" id="ARBA00010117"/>
    </source>
</evidence>
<evidence type="ECO:0000256" key="8">
    <source>
        <dbReference type="ARBA" id="ARBA00023128"/>
    </source>
</evidence>
<reference evidence="11" key="1">
    <citation type="submission" date="2025-08" db="UniProtKB">
        <authorList>
            <consortium name="Ensembl"/>
        </authorList>
    </citation>
    <scope>IDENTIFICATION</scope>
</reference>
<evidence type="ECO:0000256" key="7">
    <source>
        <dbReference type="ARBA" id="ARBA00022989"/>
    </source>
</evidence>
<dbReference type="UniPathway" id="UPA00705"/>
<protein>
    <submittedName>
        <fullName evidence="11">Uncharacterized protein</fullName>
    </submittedName>
</protein>
<evidence type="ECO:0000256" key="10">
    <source>
        <dbReference type="SAM" id="Phobius"/>
    </source>
</evidence>
<keyword evidence="9 10" id="KW-0472">Membrane</keyword>
<dbReference type="PANTHER" id="PTHR16717">
    <property type="entry name" value="CYTOCHROME C OXIDASE POLYPEPTIDE VIII"/>
    <property type="match status" value="1"/>
</dbReference>
<dbReference type="GO" id="GO:0045277">
    <property type="term" value="C:respiratory chain complex IV"/>
    <property type="evidence" value="ECO:0007669"/>
    <property type="project" value="InterPro"/>
</dbReference>
<keyword evidence="7 10" id="KW-1133">Transmembrane helix</keyword>
<dbReference type="Ensembl" id="ENSPCET00000013169.1">
    <property type="protein sequence ID" value="ENSPCEP00000012716.1"/>
    <property type="gene ID" value="ENSPCEG00000010099.1"/>
</dbReference>
<dbReference type="InterPro" id="IPR036548">
    <property type="entry name" value="Cyt_c_oxidase_su8_sf"/>
</dbReference>
<comment type="subcellular location">
    <subcellularLocation>
        <location evidence="1">Mitochondrion inner membrane</location>
        <topology evidence="1">Single-pass membrane protein</topology>
    </subcellularLocation>
</comment>
<proteinExistence type="inferred from homology"/>
<dbReference type="GO" id="GO:0006123">
    <property type="term" value="P:mitochondrial electron transport, cytochrome c to oxygen"/>
    <property type="evidence" value="ECO:0007669"/>
    <property type="project" value="InterPro"/>
</dbReference>
<name>A0A8C8S0F5_9SAUR</name>
<dbReference type="Gene3D" id="4.10.81.10">
    <property type="entry name" value="Cytochrome c oxidase, subunit 8"/>
    <property type="match status" value="1"/>
</dbReference>
<dbReference type="SUPFAM" id="SSF81431">
    <property type="entry name" value="Mitochondrial cytochrome c oxidase subunit VIIIb (aka IX)"/>
    <property type="match status" value="1"/>
</dbReference>
<dbReference type="GO" id="GO:0005743">
    <property type="term" value="C:mitochondrial inner membrane"/>
    <property type="evidence" value="ECO:0007669"/>
    <property type="project" value="UniProtKB-SubCell"/>
</dbReference>
<comment type="pathway">
    <text evidence="2">Energy metabolism; oxidative phosphorylation.</text>
</comment>
<keyword evidence="12" id="KW-1185">Reference proteome</keyword>
<evidence type="ECO:0000313" key="11">
    <source>
        <dbReference type="Ensembl" id="ENSPCEP00000012716.1"/>
    </source>
</evidence>
<dbReference type="AlphaFoldDB" id="A0A8C8S0F5"/>
<feature type="transmembrane region" description="Helical" evidence="10">
    <location>
        <begin position="44"/>
        <end position="63"/>
    </location>
</feature>
<dbReference type="Pfam" id="PF02285">
    <property type="entry name" value="COX8"/>
    <property type="match status" value="1"/>
</dbReference>
<keyword evidence="4 10" id="KW-0812">Transmembrane</keyword>
<organism evidence="11 12">
    <name type="scientific">Pelusios castaneus</name>
    <name type="common">West African mud turtle</name>
    <dbReference type="NCBI Taxonomy" id="367368"/>
    <lineage>
        <taxon>Eukaryota</taxon>
        <taxon>Metazoa</taxon>
        <taxon>Chordata</taxon>
        <taxon>Craniata</taxon>
        <taxon>Vertebrata</taxon>
        <taxon>Euteleostomi</taxon>
        <taxon>Archelosauria</taxon>
        <taxon>Testudinata</taxon>
        <taxon>Testudines</taxon>
        <taxon>Pleurodira</taxon>
        <taxon>Pelomedusidae</taxon>
        <taxon>Pelusios</taxon>
    </lineage>
</organism>
<accession>A0A8C8S0F5</accession>
<keyword evidence="6" id="KW-0809">Transit peptide</keyword>
<dbReference type="Proteomes" id="UP000694393">
    <property type="component" value="Unplaced"/>
</dbReference>
<evidence type="ECO:0000256" key="6">
    <source>
        <dbReference type="ARBA" id="ARBA00022946"/>
    </source>
</evidence>
<keyword evidence="8" id="KW-0496">Mitochondrion</keyword>
<reference evidence="11" key="2">
    <citation type="submission" date="2025-09" db="UniProtKB">
        <authorList>
            <consortium name="Ensembl"/>
        </authorList>
    </citation>
    <scope>IDENTIFICATION</scope>
</reference>
<evidence type="ECO:0000256" key="1">
    <source>
        <dbReference type="ARBA" id="ARBA00004434"/>
    </source>
</evidence>
<evidence type="ECO:0000256" key="2">
    <source>
        <dbReference type="ARBA" id="ARBA00004673"/>
    </source>
</evidence>
<evidence type="ECO:0000256" key="4">
    <source>
        <dbReference type="ARBA" id="ARBA00022692"/>
    </source>
</evidence>
<dbReference type="PANTHER" id="PTHR16717:SF5">
    <property type="entry name" value="CYTOCHROME C OXIDASE SUBUNIT 8, ISOFORM A"/>
    <property type="match status" value="1"/>
</dbReference>
<keyword evidence="5" id="KW-0999">Mitochondrion inner membrane</keyword>
<evidence type="ECO:0000256" key="9">
    <source>
        <dbReference type="ARBA" id="ARBA00023136"/>
    </source>
</evidence>
<evidence type="ECO:0000313" key="12">
    <source>
        <dbReference type="Proteomes" id="UP000694393"/>
    </source>
</evidence>
<evidence type="ECO:0000256" key="5">
    <source>
        <dbReference type="ARBA" id="ARBA00022792"/>
    </source>
</evidence>